<evidence type="ECO:0000313" key="2">
    <source>
        <dbReference type="Proteomes" id="UP000620262"/>
    </source>
</evidence>
<keyword evidence="2" id="KW-1185">Reference proteome</keyword>
<dbReference type="Proteomes" id="UP000620262">
    <property type="component" value="Unassembled WGS sequence"/>
</dbReference>
<organism evidence="1 2">
    <name type="scientific">Rhizobium viscosum</name>
    <name type="common">Arthrobacter viscosus</name>
    <dbReference type="NCBI Taxonomy" id="1673"/>
    <lineage>
        <taxon>Bacteria</taxon>
        <taxon>Pseudomonadati</taxon>
        <taxon>Pseudomonadota</taxon>
        <taxon>Alphaproteobacteria</taxon>
        <taxon>Hyphomicrobiales</taxon>
        <taxon>Rhizobiaceae</taxon>
        <taxon>Rhizobium/Agrobacterium group</taxon>
        <taxon>Rhizobium</taxon>
    </lineage>
</organism>
<gene>
    <name evidence="1" type="ORF">H4W29_006845</name>
</gene>
<evidence type="ECO:0000313" key="1">
    <source>
        <dbReference type="EMBL" id="MBE1509598.1"/>
    </source>
</evidence>
<sequence>MTQLVSISASTAALAFESLRIPQRVATGTAAREARKIAERQLNHSGEDPEETTNIIQNTEVALDLMTKGYRQPQAGLQQALQSYEDV</sequence>
<dbReference type="EMBL" id="JADBEC010000003">
    <property type="protein sequence ID" value="MBE1509598.1"/>
    <property type="molecule type" value="Genomic_DNA"/>
</dbReference>
<accession>A0ABR9J286</accession>
<dbReference type="RefSeq" id="WP_192733162.1">
    <property type="nucleotide sequence ID" value="NZ_BAAAVL010000008.1"/>
</dbReference>
<comment type="caution">
    <text evidence="1">The sequence shown here is derived from an EMBL/GenBank/DDBJ whole genome shotgun (WGS) entry which is preliminary data.</text>
</comment>
<proteinExistence type="predicted"/>
<protein>
    <submittedName>
        <fullName evidence="1">Uncharacterized protein</fullName>
    </submittedName>
</protein>
<reference evidence="1 2" key="1">
    <citation type="submission" date="2020-10" db="EMBL/GenBank/DDBJ databases">
        <title>Sequencing the genomes of 1000 actinobacteria strains.</title>
        <authorList>
            <person name="Klenk H.-P."/>
        </authorList>
    </citation>
    <scope>NUCLEOTIDE SEQUENCE [LARGE SCALE GENOMIC DNA]</scope>
    <source>
        <strain evidence="1 2">DSM 7307</strain>
    </source>
</reference>
<name>A0ABR9J286_RHIVS</name>